<organism evidence="1 2">
    <name type="scientific">Synechococcus phage S-SZBM1</name>
    <dbReference type="NCBI Taxonomy" id="2926475"/>
    <lineage>
        <taxon>Viruses</taxon>
        <taxon>Duplodnaviria</taxon>
        <taxon>Heunggongvirae</taxon>
        <taxon>Uroviricota</taxon>
        <taxon>Caudoviricetes</taxon>
        <taxon>Pantevenvirales</taxon>
        <taxon>Kyanoviridae</taxon>
        <taxon>Shenzhenivirus</taxon>
        <taxon>Shenzhenivirus sszbm1</taxon>
    </lineage>
</organism>
<keyword evidence="2" id="KW-1185">Reference proteome</keyword>
<protein>
    <submittedName>
        <fullName evidence="1">Uncharacterized protein</fullName>
    </submittedName>
</protein>
<gene>
    <name evidence="1" type="ORF">SSZBM1_109</name>
</gene>
<accession>A0AC61TSM9</accession>
<proteinExistence type="predicted"/>
<evidence type="ECO:0000313" key="1">
    <source>
        <dbReference type="EMBL" id="UNH61226.1"/>
    </source>
</evidence>
<dbReference type="EMBL" id="OL473597">
    <property type="protein sequence ID" value="UNH61226.1"/>
    <property type="molecule type" value="Genomic_DNA"/>
</dbReference>
<sequence length="91" mass="10719">MIPDWRYSPERLQERRFVLAALIQRGVSVDKMCYQFCHDFTSQGAATGLMERYKEWATPQQIFDAIHQEYLKYLDELQESSPVTPSQEVSE</sequence>
<reference evidence="1" key="1">
    <citation type="submission" date="2021-11" db="EMBL/GenBank/DDBJ databases">
        <authorList>
            <person name="Rong C."/>
            <person name="Yang Y."/>
            <person name="Li S."/>
            <person name="Zhou K."/>
            <person name="Xu Y."/>
            <person name="Zhang R."/>
            <person name="Zhang Y."/>
        </authorList>
    </citation>
    <scope>NUCLEOTIDE SEQUENCE</scope>
</reference>
<dbReference type="Proteomes" id="UP000829362">
    <property type="component" value="Segment"/>
</dbReference>
<name>A0AC61TSM9_9CAUD</name>
<evidence type="ECO:0000313" key="2">
    <source>
        <dbReference type="Proteomes" id="UP000829362"/>
    </source>
</evidence>